<organism evidence="3 4">
    <name type="scientific">Streptomyces stramineus</name>
    <dbReference type="NCBI Taxonomy" id="173861"/>
    <lineage>
        <taxon>Bacteria</taxon>
        <taxon>Bacillati</taxon>
        <taxon>Actinomycetota</taxon>
        <taxon>Actinomycetes</taxon>
        <taxon>Kitasatosporales</taxon>
        <taxon>Streptomycetaceae</taxon>
        <taxon>Streptomyces</taxon>
    </lineage>
</organism>
<evidence type="ECO:0000259" key="2">
    <source>
        <dbReference type="PROSITE" id="PS50075"/>
    </source>
</evidence>
<gene>
    <name evidence="3" type="ORF">GCM10009544_16800</name>
</gene>
<evidence type="ECO:0000256" key="1">
    <source>
        <dbReference type="SAM" id="MobiDB-lite"/>
    </source>
</evidence>
<keyword evidence="4" id="KW-1185">Reference proteome</keyword>
<feature type="domain" description="Carrier" evidence="2">
    <location>
        <begin position="4"/>
        <end position="80"/>
    </location>
</feature>
<proteinExistence type="predicted"/>
<accession>A0ABN0ZPW3</accession>
<dbReference type="EMBL" id="BAAAHB010000012">
    <property type="protein sequence ID" value="GAA0454683.1"/>
    <property type="molecule type" value="Genomic_DNA"/>
</dbReference>
<evidence type="ECO:0000313" key="4">
    <source>
        <dbReference type="Proteomes" id="UP001499895"/>
    </source>
</evidence>
<evidence type="ECO:0000313" key="3">
    <source>
        <dbReference type="EMBL" id="GAA0454683.1"/>
    </source>
</evidence>
<dbReference type="RefSeq" id="WP_344088119.1">
    <property type="nucleotide sequence ID" value="NZ_BAAAHB010000012.1"/>
</dbReference>
<comment type="caution">
    <text evidence="3">The sequence shown here is derived from an EMBL/GenBank/DDBJ whole genome shotgun (WGS) entry which is preliminary data.</text>
</comment>
<dbReference type="Pfam" id="PF00550">
    <property type="entry name" value="PP-binding"/>
    <property type="match status" value="1"/>
</dbReference>
<dbReference type="Proteomes" id="UP001499895">
    <property type="component" value="Unassembled WGS sequence"/>
</dbReference>
<dbReference type="InterPro" id="IPR009081">
    <property type="entry name" value="PP-bd_ACP"/>
</dbReference>
<feature type="region of interest" description="Disordered" evidence="1">
    <location>
        <begin position="74"/>
        <end position="96"/>
    </location>
</feature>
<name>A0ABN0ZPW3_9ACTN</name>
<dbReference type="InterPro" id="IPR036736">
    <property type="entry name" value="ACP-like_sf"/>
</dbReference>
<dbReference type="PROSITE" id="PS50075">
    <property type="entry name" value="CARRIER"/>
    <property type="match status" value="1"/>
</dbReference>
<dbReference type="SUPFAM" id="SSF47336">
    <property type="entry name" value="ACP-like"/>
    <property type="match status" value="1"/>
</dbReference>
<dbReference type="Gene3D" id="1.10.1200.10">
    <property type="entry name" value="ACP-like"/>
    <property type="match status" value="1"/>
</dbReference>
<protein>
    <recommendedName>
        <fullName evidence="2">Carrier domain-containing protein</fullName>
    </recommendedName>
</protein>
<reference evidence="3 4" key="1">
    <citation type="journal article" date="2019" name="Int. J. Syst. Evol. Microbiol.">
        <title>The Global Catalogue of Microorganisms (GCM) 10K type strain sequencing project: providing services to taxonomists for standard genome sequencing and annotation.</title>
        <authorList>
            <consortium name="The Broad Institute Genomics Platform"/>
            <consortium name="The Broad Institute Genome Sequencing Center for Infectious Disease"/>
            <person name="Wu L."/>
            <person name="Ma J."/>
        </authorList>
    </citation>
    <scope>NUCLEOTIDE SEQUENCE [LARGE SCALE GENOMIC DNA]</scope>
    <source>
        <strain evidence="3 4">JCM 10649</strain>
    </source>
</reference>
<sequence length="96" mass="10288">MEHIALPDHLVLLLTEHFEVTPERLTPSTTFEELDMDSLALMELVVAAEERLGLVLPQQALDLAPSATLGEAARVLPSPVPPRQRSAGAPSPLTAS</sequence>